<evidence type="ECO:0000313" key="3">
    <source>
        <dbReference type="Proteomes" id="UP000299102"/>
    </source>
</evidence>
<feature type="region of interest" description="Disordered" evidence="1">
    <location>
        <begin position="233"/>
        <end position="259"/>
    </location>
</feature>
<dbReference type="AlphaFoldDB" id="A0A4C1ZLX0"/>
<reference evidence="2 3" key="1">
    <citation type="journal article" date="2019" name="Commun. Biol.">
        <title>The bagworm genome reveals a unique fibroin gene that provides high tensile strength.</title>
        <authorList>
            <person name="Kono N."/>
            <person name="Nakamura H."/>
            <person name="Ohtoshi R."/>
            <person name="Tomita M."/>
            <person name="Numata K."/>
            <person name="Arakawa K."/>
        </authorList>
    </citation>
    <scope>NUCLEOTIDE SEQUENCE [LARGE SCALE GENOMIC DNA]</scope>
</reference>
<comment type="caution">
    <text evidence="2">The sequence shown here is derived from an EMBL/GenBank/DDBJ whole genome shotgun (WGS) entry which is preliminary data.</text>
</comment>
<evidence type="ECO:0000313" key="2">
    <source>
        <dbReference type="EMBL" id="GBP89881.1"/>
    </source>
</evidence>
<organism evidence="2 3">
    <name type="scientific">Eumeta variegata</name>
    <name type="common">Bagworm moth</name>
    <name type="synonym">Eumeta japonica</name>
    <dbReference type="NCBI Taxonomy" id="151549"/>
    <lineage>
        <taxon>Eukaryota</taxon>
        <taxon>Metazoa</taxon>
        <taxon>Ecdysozoa</taxon>
        <taxon>Arthropoda</taxon>
        <taxon>Hexapoda</taxon>
        <taxon>Insecta</taxon>
        <taxon>Pterygota</taxon>
        <taxon>Neoptera</taxon>
        <taxon>Endopterygota</taxon>
        <taxon>Lepidoptera</taxon>
        <taxon>Glossata</taxon>
        <taxon>Ditrysia</taxon>
        <taxon>Tineoidea</taxon>
        <taxon>Psychidae</taxon>
        <taxon>Oiketicinae</taxon>
        <taxon>Eumeta</taxon>
    </lineage>
</organism>
<evidence type="ECO:0000256" key="1">
    <source>
        <dbReference type="SAM" id="MobiDB-lite"/>
    </source>
</evidence>
<sequence length="259" mass="27597">MYNVMTSCLEILFPRNVARDNRYGGKLRRRAPSSDVICTSQRPATQTQSFYANVMDAEGNIEQSSTTESVGAIIRSKSSPATPGRPGVDDASQGPARAQRLSLTSTGIGAVPPAAGRAWCGPAKVLTDVMSPGKAGDAALALSNNNVTSPRSVVEMEFQNITCSVTTFCLNRMRLGSGLSGRRWRLRLPVRILSVQGSARRADGRSAPYCAVVPRLPAAFLIRIERFTKSPRGPNAITAAGTKGLTSSPRRGSNCLVKT</sequence>
<name>A0A4C1ZLX0_EUMVA</name>
<feature type="region of interest" description="Disordered" evidence="1">
    <location>
        <begin position="76"/>
        <end position="98"/>
    </location>
</feature>
<dbReference type="EMBL" id="BGZK01002040">
    <property type="protein sequence ID" value="GBP89881.1"/>
    <property type="molecule type" value="Genomic_DNA"/>
</dbReference>
<proteinExistence type="predicted"/>
<gene>
    <name evidence="2" type="ORF">EVAR_57944_1</name>
</gene>
<protein>
    <submittedName>
        <fullName evidence="2">Uncharacterized protein</fullName>
    </submittedName>
</protein>
<keyword evidence="3" id="KW-1185">Reference proteome</keyword>
<dbReference type="Proteomes" id="UP000299102">
    <property type="component" value="Unassembled WGS sequence"/>
</dbReference>
<accession>A0A4C1ZLX0</accession>